<dbReference type="OrthoDB" id="9764318at2"/>
<evidence type="ECO:0000256" key="1">
    <source>
        <dbReference type="ARBA" id="ARBA00001966"/>
    </source>
</evidence>
<dbReference type="InterPro" id="IPR015932">
    <property type="entry name" value="Aconitase_dom2"/>
</dbReference>
<evidence type="ECO:0000256" key="13">
    <source>
        <dbReference type="ARBA" id="ARBA00029682"/>
    </source>
</evidence>
<evidence type="ECO:0000256" key="6">
    <source>
        <dbReference type="ARBA" id="ARBA00022532"/>
    </source>
</evidence>
<dbReference type="STRING" id="1266370.NITGR_710028"/>
<comment type="caution">
    <text evidence="18">The sequence shown here is derived from an EMBL/GenBank/DDBJ whole genome shotgun (WGS) entry which is preliminary data.</text>
</comment>
<dbReference type="NCBIfam" id="NF005558">
    <property type="entry name" value="PRK07229.1"/>
    <property type="match status" value="1"/>
</dbReference>
<dbReference type="UniPathway" id="UPA00223">
    <property type="reaction ID" value="UER00718"/>
</dbReference>
<gene>
    <name evidence="18" type="primary">acnA</name>
    <name evidence="18" type="ORF">NITGR_710028</name>
</gene>
<dbReference type="GO" id="GO:0006099">
    <property type="term" value="P:tricarboxylic acid cycle"/>
    <property type="evidence" value="ECO:0007669"/>
    <property type="project" value="UniProtKB-UniPathway"/>
</dbReference>
<comment type="similarity">
    <text evidence="3">Belongs to the aconitase/IPM isomerase family.</text>
</comment>
<evidence type="ECO:0000256" key="8">
    <source>
        <dbReference type="ARBA" id="ARBA00022946"/>
    </source>
</evidence>
<dbReference type="EMBL" id="CAQJ01000079">
    <property type="protein sequence ID" value="CCQ91506.1"/>
    <property type="molecule type" value="Genomic_DNA"/>
</dbReference>
<proteinExistence type="inferred from homology"/>
<dbReference type="FunFam" id="3.30.499.10:FF:000004">
    <property type="entry name" value="Aconitate hydratase, mitochondrial"/>
    <property type="match status" value="1"/>
</dbReference>
<keyword evidence="11 18" id="KW-0456">Lyase</keyword>
<dbReference type="InterPro" id="IPR006248">
    <property type="entry name" value="Aconitase_mito-like"/>
</dbReference>
<dbReference type="Pfam" id="PF00694">
    <property type="entry name" value="Aconitase_C"/>
    <property type="match status" value="1"/>
</dbReference>
<dbReference type="RefSeq" id="WP_005010280.1">
    <property type="nucleotide sequence ID" value="NZ_HG422173.1"/>
</dbReference>
<dbReference type="InterPro" id="IPR015928">
    <property type="entry name" value="Aconitase/3IPM_dehydase_swvl"/>
</dbReference>
<evidence type="ECO:0000313" key="19">
    <source>
        <dbReference type="Proteomes" id="UP000011704"/>
    </source>
</evidence>
<evidence type="ECO:0000256" key="2">
    <source>
        <dbReference type="ARBA" id="ARBA00004717"/>
    </source>
</evidence>
<keyword evidence="7" id="KW-0479">Metal-binding</keyword>
<dbReference type="InterPro" id="IPR036008">
    <property type="entry name" value="Aconitase_4Fe-4S_dom"/>
</dbReference>
<keyword evidence="8" id="KW-0809">Transit peptide</keyword>
<keyword evidence="10" id="KW-0411">Iron-sulfur</keyword>
<dbReference type="GO" id="GO:0005829">
    <property type="term" value="C:cytosol"/>
    <property type="evidence" value="ECO:0007669"/>
    <property type="project" value="TreeGrafter"/>
</dbReference>
<dbReference type="PANTHER" id="PTHR43160:SF3">
    <property type="entry name" value="ACONITATE HYDRATASE, MITOCHONDRIAL"/>
    <property type="match status" value="1"/>
</dbReference>
<dbReference type="HOGENOM" id="CLU_006714_2_2_0"/>
<evidence type="ECO:0000256" key="12">
    <source>
        <dbReference type="ARBA" id="ARBA00023501"/>
    </source>
</evidence>
<evidence type="ECO:0000256" key="15">
    <source>
        <dbReference type="ARBA" id="ARBA00031977"/>
    </source>
</evidence>
<dbReference type="InParanoid" id="M1YLZ3"/>
<dbReference type="FunFam" id="3.40.1060.10:FF:000001">
    <property type="entry name" value="Aconitate hydratase, mitochondrial"/>
    <property type="match status" value="1"/>
</dbReference>
<feature type="domain" description="Aconitase A/isopropylmalate dehydratase small subunit swivel" evidence="17">
    <location>
        <begin position="555"/>
        <end position="683"/>
    </location>
</feature>
<keyword evidence="19" id="KW-1185">Reference proteome</keyword>
<dbReference type="GO" id="GO:0003994">
    <property type="term" value="F:aconitate hydratase activity"/>
    <property type="evidence" value="ECO:0007669"/>
    <property type="project" value="UniProtKB-EC"/>
</dbReference>
<dbReference type="PRINTS" id="PR00415">
    <property type="entry name" value="ACONITASE"/>
</dbReference>
<keyword evidence="6" id="KW-0816">Tricarboxylic acid cycle</keyword>
<evidence type="ECO:0000256" key="9">
    <source>
        <dbReference type="ARBA" id="ARBA00023004"/>
    </source>
</evidence>
<evidence type="ECO:0000259" key="17">
    <source>
        <dbReference type="Pfam" id="PF00694"/>
    </source>
</evidence>
<dbReference type="PROSITE" id="PS01244">
    <property type="entry name" value="ACONITASE_2"/>
    <property type="match status" value="1"/>
</dbReference>
<comment type="pathway">
    <text evidence="2">Carbohydrate metabolism; tricarboxylic acid cycle; isocitrate from oxaloacetate: step 2/2.</text>
</comment>
<evidence type="ECO:0000256" key="7">
    <source>
        <dbReference type="ARBA" id="ARBA00022723"/>
    </source>
</evidence>
<evidence type="ECO:0000259" key="16">
    <source>
        <dbReference type="Pfam" id="PF00330"/>
    </source>
</evidence>
<reference evidence="18 19" key="1">
    <citation type="journal article" date="2013" name="Front. Microbiol.">
        <title>The genome of Nitrospina gracilis illuminates the metabolism and evolution of the major marine nitrite oxidizer.</title>
        <authorList>
            <person name="Luecker S."/>
            <person name="Nowka B."/>
            <person name="Rattei T."/>
            <person name="Spieck E."/>
            <person name="and Daims H."/>
        </authorList>
    </citation>
    <scope>NUCLEOTIDE SEQUENCE [LARGE SCALE GENOMIC DNA]</scope>
    <source>
        <strain evidence="18 19">3/211</strain>
    </source>
</reference>
<evidence type="ECO:0000313" key="18">
    <source>
        <dbReference type="EMBL" id="CCQ91506.1"/>
    </source>
</evidence>
<evidence type="ECO:0000256" key="3">
    <source>
        <dbReference type="ARBA" id="ARBA00007185"/>
    </source>
</evidence>
<sequence length="755" mass="82989">MLMDPAPIEKRFESMGKVLDAARKNLGRDLTIVEKILYSHMDPATDFSKLERGKSDIFLDADRVAMQDATAQMAILQFMSAKIPEVAVPTTVHCDHLIQAHTGSAEDLKAAEDTNREVYDFLRSAAMKYGMGFWKPGSGIIHQVVYENYTCPGTLMIGTDSHTPNAGGMGMIAIGVGGADAVDVMTGQRFMTRMPKFVGIKLTGKLSGWTASKDIILKVATMLTAKGGTNKIIEYFGEGARSLSATSKGTVTNMGAELGATTSIFAYDDNMDVYMRKTERDAVADLCKKYRELLVSDPDVEKNPEKYYDEVYEINLSELEPHIVGPHTPDLGRTVSQMKADAEKNDYPRDLSAALIGSCTNSSYEDLTRSVSLARQAKKAGLKVKSNFLVTPGSERIFQTITRDGIMKDFEDVGATVLANACGPCIGQWKRDDIQKGDKNSIISSYNRNFAKRNDGNAETLSFISSPEIVVAMAFGGSLNFNPMTDTLKTPDGKDFKFEPPQGEVYPEQGYASKDSGYLAPTNSGEVIIDPKSERLAFLEPFPKHDPVADYKDLKVLFKAAGKCTTDHISQAGPWLKFRGHLDNISNNLFLGAENAYYEETGKGHNVVTGKVDELNKIAREYKDKGIGWIAVADENIGEGSSREHAAMEPRHMGCRAIVAKSYARIFEANLKKQGVLPFTFDNKDDYNKIQQKDSIAIEGLDKLQPYQPVTMVLTHEDGSTDKIKVNHSMNEGEIQWFYAGSALNYVGSQKTAAS</sequence>
<dbReference type="Proteomes" id="UP000011704">
    <property type="component" value="Unassembled WGS sequence"/>
</dbReference>
<comment type="catalytic activity">
    <reaction evidence="12">
        <text>citrate = D-threo-isocitrate</text>
        <dbReference type="Rhea" id="RHEA:10336"/>
        <dbReference type="ChEBI" id="CHEBI:15562"/>
        <dbReference type="ChEBI" id="CHEBI:16947"/>
        <dbReference type="EC" id="4.2.1.3"/>
    </reaction>
</comment>
<dbReference type="NCBIfam" id="TIGR01340">
    <property type="entry name" value="aconitase_mito"/>
    <property type="match status" value="1"/>
</dbReference>
<dbReference type="GO" id="GO:0051539">
    <property type="term" value="F:4 iron, 4 sulfur cluster binding"/>
    <property type="evidence" value="ECO:0007669"/>
    <property type="project" value="InterPro"/>
</dbReference>
<dbReference type="PROSITE" id="PS00450">
    <property type="entry name" value="ACONITASE_1"/>
    <property type="match status" value="1"/>
</dbReference>
<feature type="domain" description="Aconitase/3-isopropylmalate dehydratase large subunit alpha/beta/alpha" evidence="16">
    <location>
        <begin position="34"/>
        <end position="477"/>
    </location>
</feature>
<dbReference type="SUPFAM" id="SSF53732">
    <property type="entry name" value="Aconitase iron-sulfur domain"/>
    <property type="match status" value="1"/>
</dbReference>
<protein>
    <recommendedName>
        <fullName evidence="5">Aconitate hydratase A</fullName>
        <ecNumber evidence="4">4.2.1.3</ecNumber>
    </recommendedName>
    <alternativeName>
        <fullName evidence="13">Citrate hydro-lyase</fullName>
    </alternativeName>
    <alternativeName>
        <fullName evidence="15">Iron-responsive protein-like</fullName>
    </alternativeName>
    <alternativeName>
        <fullName evidence="14">RNA-binding protein</fullName>
    </alternativeName>
</protein>
<accession>M1YLZ3</accession>
<dbReference type="InterPro" id="IPR001030">
    <property type="entry name" value="Acoase/IPM_deHydtase_lsu_aba"/>
</dbReference>
<evidence type="ECO:0000256" key="14">
    <source>
        <dbReference type="ARBA" id="ARBA00031081"/>
    </source>
</evidence>
<dbReference type="AlphaFoldDB" id="M1YLZ3"/>
<evidence type="ECO:0000256" key="5">
    <source>
        <dbReference type="ARBA" id="ARBA00019378"/>
    </source>
</evidence>
<keyword evidence="9" id="KW-0408">Iron</keyword>
<dbReference type="Gene3D" id="3.20.19.10">
    <property type="entry name" value="Aconitase, domain 4"/>
    <property type="match status" value="1"/>
</dbReference>
<dbReference type="FunFam" id="3.30.499.10:FF:000003">
    <property type="entry name" value="Aconitate hydratase, mitochondrial"/>
    <property type="match status" value="1"/>
</dbReference>
<name>M1YLZ3_NITG3</name>
<dbReference type="InterPro" id="IPR018136">
    <property type="entry name" value="Aconitase_4Fe-4S_BS"/>
</dbReference>
<dbReference type="Pfam" id="PF00330">
    <property type="entry name" value="Aconitase"/>
    <property type="match status" value="1"/>
</dbReference>
<dbReference type="Gene3D" id="3.40.1060.10">
    <property type="entry name" value="Aconitase, Domain 2"/>
    <property type="match status" value="1"/>
</dbReference>
<dbReference type="SUPFAM" id="SSF52016">
    <property type="entry name" value="LeuD/IlvD-like"/>
    <property type="match status" value="1"/>
</dbReference>
<evidence type="ECO:0000256" key="4">
    <source>
        <dbReference type="ARBA" id="ARBA00012926"/>
    </source>
</evidence>
<dbReference type="PANTHER" id="PTHR43160">
    <property type="entry name" value="ACONITATE HYDRATASE B"/>
    <property type="match status" value="1"/>
</dbReference>
<dbReference type="InterPro" id="IPR015931">
    <property type="entry name" value="Acnase/IPM_dHydase_lsu_aba_1/3"/>
</dbReference>
<dbReference type="FunCoup" id="M1YLZ3">
    <property type="interactions" value="425"/>
</dbReference>
<organism evidence="18 19">
    <name type="scientific">Nitrospina gracilis (strain 3/211)</name>
    <dbReference type="NCBI Taxonomy" id="1266370"/>
    <lineage>
        <taxon>Bacteria</taxon>
        <taxon>Pseudomonadati</taxon>
        <taxon>Nitrospinota/Tectimicrobiota group</taxon>
        <taxon>Nitrospinota</taxon>
        <taxon>Nitrospinia</taxon>
        <taxon>Nitrospinales</taxon>
        <taxon>Nitrospinaceae</taxon>
        <taxon>Nitrospina</taxon>
    </lineage>
</organism>
<dbReference type="FunFam" id="3.20.19.10:FF:000002">
    <property type="entry name" value="Aconitate hydratase, mitochondrial"/>
    <property type="match status" value="1"/>
</dbReference>
<dbReference type="Gene3D" id="3.30.499.10">
    <property type="entry name" value="Aconitase, domain 3"/>
    <property type="match status" value="2"/>
</dbReference>
<dbReference type="InterPro" id="IPR050926">
    <property type="entry name" value="Aconitase/IPM_isomerase"/>
</dbReference>
<dbReference type="InterPro" id="IPR000573">
    <property type="entry name" value="AconitaseA/IPMdHydase_ssu_swvl"/>
</dbReference>
<dbReference type="GO" id="GO:0046872">
    <property type="term" value="F:metal ion binding"/>
    <property type="evidence" value="ECO:0007669"/>
    <property type="project" value="UniProtKB-KW"/>
</dbReference>
<evidence type="ECO:0000256" key="10">
    <source>
        <dbReference type="ARBA" id="ARBA00023014"/>
    </source>
</evidence>
<comment type="cofactor">
    <cofactor evidence="1">
        <name>[4Fe-4S] cluster</name>
        <dbReference type="ChEBI" id="CHEBI:49883"/>
    </cofactor>
</comment>
<dbReference type="EC" id="4.2.1.3" evidence="4"/>
<evidence type="ECO:0000256" key="11">
    <source>
        <dbReference type="ARBA" id="ARBA00023239"/>
    </source>
</evidence>